<dbReference type="NCBIfam" id="TIGR00306">
    <property type="entry name" value="apgM"/>
    <property type="match status" value="1"/>
</dbReference>
<dbReference type="NCBIfam" id="TIGR02535">
    <property type="entry name" value="hyp_Hser_kinase"/>
    <property type="match status" value="1"/>
</dbReference>
<comment type="function">
    <text evidence="2">Catalyzes the interconversion of 2-phosphoglycerate and 3-phosphoglycerate.</text>
</comment>
<evidence type="ECO:0000313" key="8">
    <source>
        <dbReference type="EMBL" id="KAB1443720.1"/>
    </source>
</evidence>
<keyword evidence="9" id="KW-1185">Reference proteome</keyword>
<comment type="caution">
    <text evidence="8">The sequence shown here is derived from an EMBL/GenBank/DDBJ whole genome shotgun (WGS) entry which is preliminary data.</text>
</comment>
<dbReference type="InterPro" id="IPR004456">
    <property type="entry name" value="Pglycerate_mutase_ApgM"/>
</dbReference>
<evidence type="ECO:0000313" key="9">
    <source>
        <dbReference type="Proteomes" id="UP000438699"/>
    </source>
</evidence>
<protein>
    <submittedName>
        <fullName evidence="8">Cofactor-independent phosphoglycerate mutase</fullName>
        <ecNumber evidence="8">5.4.2.12</ecNumber>
    </submittedName>
</protein>
<evidence type="ECO:0000259" key="7">
    <source>
        <dbReference type="Pfam" id="PF01676"/>
    </source>
</evidence>
<dbReference type="AlphaFoldDB" id="A0A6N6N650"/>
<evidence type="ECO:0000256" key="6">
    <source>
        <dbReference type="ARBA" id="ARBA00023235"/>
    </source>
</evidence>
<evidence type="ECO:0000256" key="4">
    <source>
        <dbReference type="ARBA" id="ARBA00005524"/>
    </source>
</evidence>
<keyword evidence="6 8" id="KW-0413">Isomerase</keyword>
<dbReference type="GO" id="GO:0006096">
    <property type="term" value="P:glycolytic process"/>
    <property type="evidence" value="ECO:0007669"/>
    <property type="project" value="UniProtKB-KW"/>
</dbReference>
<dbReference type="PIRSF" id="PIRSF006392">
    <property type="entry name" value="IPGAM_arch"/>
    <property type="match status" value="1"/>
</dbReference>
<organism evidence="8 9">
    <name type="scientific">Pseudodesulfovibrio senegalensis</name>
    <dbReference type="NCBI Taxonomy" id="1721087"/>
    <lineage>
        <taxon>Bacteria</taxon>
        <taxon>Pseudomonadati</taxon>
        <taxon>Thermodesulfobacteriota</taxon>
        <taxon>Desulfovibrionia</taxon>
        <taxon>Desulfovibrionales</taxon>
        <taxon>Desulfovibrionaceae</taxon>
    </lineage>
</organism>
<dbReference type="PANTHER" id="PTHR31209">
    <property type="entry name" value="COFACTOR-INDEPENDENT PHOSPHOGLYCERATE MUTASE"/>
    <property type="match status" value="1"/>
</dbReference>
<gene>
    <name evidence="8" type="ORF">F8A88_05650</name>
</gene>
<accession>A0A6N6N650</accession>
<proteinExistence type="inferred from homology"/>
<dbReference type="InterPro" id="IPR006124">
    <property type="entry name" value="Metalloenzyme"/>
</dbReference>
<dbReference type="CDD" id="cd16011">
    <property type="entry name" value="iPGM_like"/>
    <property type="match status" value="1"/>
</dbReference>
<comment type="catalytic activity">
    <reaction evidence="1">
        <text>(2R)-2-phosphoglycerate = (2R)-3-phosphoglycerate</text>
        <dbReference type="Rhea" id="RHEA:15901"/>
        <dbReference type="ChEBI" id="CHEBI:58272"/>
        <dbReference type="ChEBI" id="CHEBI:58289"/>
        <dbReference type="EC" id="5.4.2.12"/>
    </reaction>
</comment>
<dbReference type="GO" id="GO:0046872">
    <property type="term" value="F:metal ion binding"/>
    <property type="evidence" value="ECO:0007669"/>
    <property type="project" value="InterPro"/>
</dbReference>
<comment type="pathway">
    <text evidence="3">Carbohydrate degradation.</text>
</comment>
<evidence type="ECO:0000256" key="5">
    <source>
        <dbReference type="ARBA" id="ARBA00023152"/>
    </source>
</evidence>
<dbReference type="EC" id="5.4.2.12" evidence="8"/>
<dbReference type="SUPFAM" id="SSF53649">
    <property type="entry name" value="Alkaline phosphatase-like"/>
    <property type="match status" value="1"/>
</dbReference>
<dbReference type="Pfam" id="PF10143">
    <property type="entry name" value="PhosphMutase"/>
    <property type="match status" value="1"/>
</dbReference>
<dbReference type="NCBIfam" id="NF003242">
    <property type="entry name" value="PRK04200.1"/>
    <property type="match status" value="1"/>
</dbReference>
<evidence type="ECO:0000256" key="2">
    <source>
        <dbReference type="ARBA" id="ARBA00002315"/>
    </source>
</evidence>
<dbReference type="RefSeq" id="WP_151150093.1">
    <property type="nucleotide sequence ID" value="NZ_WAIE01000001.1"/>
</dbReference>
<reference evidence="8 9" key="1">
    <citation type="journal article" date="2017" name="Int. J. Syst. Evol. Microbiol.">
        <title>Desulfovibrio senegalensis sp. nov., a mesophilic sulfate reducer isolated from marine sediment.</title>
        <authorList>
            <person name="Thioye A."/>
            <person name="Gam Z.B.A."/>
            <person name="Mbengue M."/>
            <person name="Cayol J.L."/>
            <person name="Joseph-Bartoli M."/>
            <person name="Toure-Kane C."/>
            <person name="Labat M."/>
        </authorList>
    </citation>
    <scope>NUCLEOTIDE SEQUENCE [LARGE SCALE GENOMIC DNA]</scope>
    <source>
        <strain evidence="8 9">DSM 101509</strain>
    </source>
</reference>
<comment type="similarity">
    <text evidence="4">Belongs to the BPG-independent phosphoglycerate mutase family. A-PGAM subfamily.</text>
</comment>
<name>A0A6N6N650_9BACT</name>
<dbReference type="InterPro" id="IPR017850">
    <property type="entry name" value="Alkaline_phosphatase_core_sf"/>
</dbReference>
<dbReference type="OrthoDB" id="9804453at2"/>
<dbReference type="Gene3D" id="3.40.720.10">
    <property type="entry name" value="Alkaline Phosphatase, subunit A"/>
    <property type="match status" value="2"/>
</dbReference>
<dbReference type="Pfam" id="PF01676">
    <property type="entry name" value="Metalloenzyme"/>
    <property type="match status" value="1"/>
</dbReference>
<keyword evidence="5" id="KW-0324">Glycolysis</keyword>
<dbReference type="GO" id="GO:0004619">
    <property type="term" value="F:phosphoglycerate mutase activity"/>
    <property type="evidence" value="ECO:0007669"/>
    <property type="project" value="UniProtKB-EC"/>
</dbReference>
<dbReference type="PANTHER" id="PTHR31209:SF4">
    <property type="entry name" value="2,3-BISPHOSPHOGLYCERATE-INDEPENDENT PHOSPHOGLYCERATE MUTASE"/>
    <property type="match status" value="1"/>
</dbReference>
<dbReference type="InterPro" id="IPR023665">
    <property type="entry name" value="ApgAM_prokaryotes"/>
</dbReference>
<dbReference type="Proteomes" id="UP000438699">
    <property type="component" value="Unassembled WGS sequence"/>
</dbReference>
<feature type="domain" description="Metalloenzyme" evidence="7">
    <location>
        <begin position="1"/>
        <end position="381"/>
    </location>
</feature>
<evidence type="ECO:0000256" key="3">
    <source>
        <dbReference type="ARBA" id="ARBA00004921"/>
    </source>
</evidence>
<evidence type="ECO:0000256" key="1">
    <source>
        <dbReference type="ARBA" id="ARBA00000370"/>
    </source>
</evidence>
<dbReference type="EMBL" id="WAIE01000001">
    <property type="protein sequence ID" value="KAB1443720.1"/>
    <property type="molecule type" value="Genomic_DNA"/>
</dbReference>
<sequence length="396" mass="43025">MKVLFLVADGMGDWPVDELGGKTPLEAAHTPNMDQLANTGMVGRCSTIPLGMAPGSDVANMSLLGFDPARYHTGRGPIEAAAQGLELDENDLVWRLNLVTVSQLDKDGLMLDYSSGHIETEQSRPLVERLQKTMGGDTYTFVPGIQYRHLLIQKDGVQTDDAQLAINPPHDITDKPIKSDLRAFSRNPELWDVIFEAHDILSEDNPTKANSIWPWGQGSPLALPDFREHFGLRGAVISAVDLIKGLGFASGMTVVDVDGATGLLDTNYEGKVQAALEYLENGEFAFVHLEGPDECGHGGNAEEKTEAIARFDSRVVGPLRKALGNEDVLWIICCDHYTPIKERTHTTDPVPFIVNAPGVEASGLSVFTEKTADSTGLTIDEGHELIRFALEKAGLQ</sequence>